<accession>A0ABS3BHI6</accession>
<evidence type="ECO:0000313" key="1">
    <source>
        <dbReference type="EMBL" id="MBN7770983.1"/>
    </source>
</evidence>
<reference evidence="1 2" key="1">
    <citation type="submission" date="2021-02" db="EMBL/GenBank/DDBJ databases">
        <title>PHA producing bacteria isolated from coastal sediment in Guangdong, Shenzhen.</title>
        <authorList>
            <person name="Zheng W."/>
            <person name="Yu S."/>
            <person name="Huang Y."/>
        </authorList>
    </citation>
    <scope>NUCLEOTIDE SEQUENCE [LARGE SCALE GENOMIC DNA]</scope>
    <source>
        <strain evidence="1 2">TN21-5</strain>
    </source>
</reference>
<name>A0ABS3BHI6_9GAMM</name>
<sequence length="119" mass="13120">MAGDAPRSIYPGQSSLSDADALFSIADDFFKNAGYQCRADQEVRSLRCSRALRDLYIHQTTAVVQVFPEDGGTGVYTLVTTRWDEGLIPGEFISSEFTNPDVKAFCEYLSEEALGYCQG</sequence>
<evidence type="ECO:0000313" key="2">
    <source>
        <dbReference type="Proteomes" id="UP000664344"/>
    </source>
</evidence>
<dbReference type="EMBL" id="JAFKDB010000019">
    <property type="protein sequence ID" value="MBN7770983.1"/>
    <property type="molecule type" value="Genomic_DNA"/>
</dbReference>
<protein>
    <submittedName>
        <fullName evidence="1">Uncharacterized protein</fullName>
    </submittedName>
</protein>
<keyword evidence="2" id="KW-1185">Reference proteome</keyword>
<dbReference type="Proteomes" id="UP000664344">
    <property type="component" value="Unassembled WGS sequence"/>
</dbReference>
<organism evidence="1 2">
    <name type="scientific">Marinobacter daepoensis</name>
    <dbReference type="NCBI Taxonomy" id="262077"/>
    <lineage>
        <taxon>Bacteria</taxon>
        <taxon>Pseudomonadati</taxon>
        <taxon>Pseudomonadota</taxon>
        <taxon>Gammaproteobacteria</taxon>
        <taxon>Pseudomonadales</taxon>
        <taxon>Marinobacteraceae</taxon>
        <taxon>Marinobacter</taxon>
    </lineage>
</organism>
<gene>
    <name evidence="1" type="ORF">JYP53_13840</name>
</gene>
<proteinExistence type="predicted"/>
<comment type="caution">
    <text evidence="1">The sequence shown here is derived from an EMBL/GenBank/DDBJ whole genome shotgun (WGS) entry which is preliminary data.</text>
</comment>